<feature type="compositionally biased region" description="Polar residues" evidence="1">
    <location>
        <begin position="175"/>
        <end position="190"/>
    </location>
</feature>
<evidence type="ECO:0000313" key="2">
    <source>
        <dbReference type="EMBL" id="MPM43703.1"/>
    </source>
</evidence>
<name>A0A644ZYK5_9ZZZZ</name>
<sequence length="206" mass="22153">MLGALPRLRRWRELGAAVTHARRGGLQPAQHRRHGRWGHGQVPHRSAAADLAAERHDPVVGELGRGLTAEQVPTGQGDRPVPWEPQPRGEGQPEVRVPPQLLAPETTDSGHPEGARSRGFQDHAAVEGPGCPYEPDPPCDDDEDRDGQYDKSHDADLEDGQIHAHSLLTPAPIKNSRTGQQHSGQSSCQTHGGAGHPVVSRPSEAV</sequence>
<gene>
    <name evidence="2" type="ORF">SDC9_90380</name>
</gene>
<protein>
    <submittedName>
        <fullName evidence="2">Uncharacterized protein</fullName>
    </submittedName>
</protein>
<accession>A0A644ZYK5</accession>
<organism evidence="2">
    <name type="scientific">bioreactor metagenome</name>
    <dbReference type="NCBI Taxonomy" id="1076179"/>
    <lineage>
        <taxon>unclassified sequences</taxon>
        <taxon>metagenomes</taxon>
        <taxon>ecological metagenomes</taxon>
    </lineage>
</organism>
<reference evidence="2" key="1">
    <citation type="submission" date="2019-08" db="EMBL/GenBank/DDBJ databases">
        <authorList>
            <person name="Kucharzyk K."/>
            <person name="Murdoch R.W."/>
            <person name="Higgins S."/>
            <person name="Loffler F."/>
        </authorList>
    </citation>
    <scope>NUCLEOTIDE SEQUENCE</scope>
</reference>
<evidence type="ECO:0000256" key="1">
    <source>
        <dbReference type="SAM" id="MobiDB-lite"/>
    </source>
</evidence>
<proteinExistence type="predicted"/>
<feature type="region of interest" description="Disordered" evidence="1">
    <location>
        <begin position="22"/>
        <end position="206"/>
    </location>
</feature>
<feature type="compositionally biased region" description="Basic and acidic residues" evidence="1">
    <location>
        <begin position="108"/>
        <end position="125"/>
    </location>
</feature>
<feature type="compositionally biased region" description="Basic and acidic residues" evidence="1">
    <location>
        <begin position="146"/>
        <end position="155"/>
    </location>
</feature>
<dbReference type="EMBL" id="VSSQ01010202">
    <property type="protein sequence ID" value="MPM43703.1"/>
    <property type="molecule type" value="Genomic_DNA"/>
</dbReference>
<comment type="caution">
    <text evidence="2">The sequence shown here is derived from an EMBL/GenBank/DDBJ whole genome shotgun (WGS) entry which is preliminary data.</text>
</comment>
<dbReference type="AlphaFoldDB" id="A0A644ZYK5"/>